<gene>
    <name evidence="3" type="ORF">CYCCA115_LOCUS17908</name>
</gene>
<name>A0AAD2G4B4_9STRA</name>
<organism evidence="3 4">
    <name type="scientific">Cylindrotheca closterium</name>
    <dbReference type="NCBI Taxonomy" id="2856"/>
    <lineage>
        <taxon>Eukaryota</taxon>
        <taxon>Sar</taxon>
        <taxon>Stramenopiles</taxon>
        <taxon>Ochrophyta</taxon>
        <taxon>Bacillariophyta</taxon>
        <taxon>Bacillariophyceae</taxon>
        <taxon>Bacillariophycidae</taxon>
        <taxon>Bacillariales</taxon>
        <taxon>Bacillariaceae</taxon>
        <taxon>Cylindrotheca</taxon>
    </lineage>
</organism>
<reference evidence="3" key="1">
    <citation type="submission" date="2023-08" db="EMBL/GenBank/DDBJ databases">
        <authorList>
            <person name="Audoor S."/>
            <person name="Bilcke G."/>
        </authorList>
    </citation>
    <scope>NUCLEOTIDE SEQUENCE</scope>
</reference>
<sequence length="450" mass="51301">MNNNSWLQRLLGGTSATPISPLSADNNNNDLGATRQQLDSFLANSITQLDVRQRESILEDLHGIRNSENPENNPASVDLWLQLLDMHLQNIKRGTVYETAEAIDRVYVTSRKFRMMFLRANRYDSQAAAIQIIKFLELKRSLFGQEKLAKKITLADLDEDDKAKLQSGTLQISSKQDRAGRGVFLMFPSLRSNGTEYQLQTSLRARYYMVMNMLESEENQRNGIVMVYFGALSQPTQRESNSGLLWDLPFRLVGVHCCFNSLAAYLFISVAILRLPFAIRPRMRVHYGSCADCLYKLASFGIPKEAVLNESDEPNMIAHMQWYRRRQELELTYVSDSDTDMQLLASRAGGAIVPRPMDVLFGPGSRKNEGNVLMRNLALKVLAEYNDSTNRDKMQLTETIIDDITKKGGRFLKQNDDTKEWEEASHIEACRKIAHTFRNIRRPSRAKSKS</sequence>
<comment type="caution">
    <text evidence="3">The sequence shown here is derived from an EMBL/GenBank/DDBJ whole genome shotgun (WGS) entry which is preliminary data.</text>
</comment>
<dbReference type="InterPro" id="IPR049227">
    <property type="entry name" value="DUF6824"/>
</dbReference>
<evidence type="ECO:0000313" key="3">
    <source>
        <dbReference type="EMBL" id="CAJ1959487.1"/>
    </source>
</evidence>
<protein>
    <recommendedName>
        <fullName evidence="2">DUF6824 domain-containing protein</fullName>
    </recommendedName>
</protein>
<keyword evidence="1" id="KW-0472">Membrane</keyword>
<feature type="domain" description="DUF6824" evidence="2">
    <location>
        <begin position="358"/>
        <end position="439"/>
    </location>
</feature>
<feature type="transmembrane region" description="Helical" evidence="1">
    <location>
        <begin position="262"/>
        <end position="279"/>
    </location>
</feature>
<evidence type="ECO:0000259" key="2">
    <source>
        <dbReference type="Pfam" id="PF20710"/>
    </source>
</evidence>
<dbReference type="Proteomes" id="UP001295423">
    <property type="component" value="Unassembled WGS sequence"/>
</dbReference>
<keyword evidence="1" id="KW-0812">Transmembrane</keyword>
<dbReference type="AlphaFoldDB" id="A0AAD2G4B4"/>
<evidence type="ECO:0000313" key="4">
    <source>
        <dbReference type="Proteomes" id="UP001295423"/>
    </source>
</evidence>
<proteinExistence type="predicted"/>
<keyword evidence="4" id="KW-1185">Reference proteome</keyword>
<dbReference type="EMBL" id="CAKOGP040002003">
    <property type="protein sequence ID" value="CAJ1959487.1"/>
    <property type="molecule type" value="Genomic_DNA"/>
</dbReference>
<evidence type="ECO:0000256" key="1">
    <source>
        <dbReference type="SAM" id="Phobius"/>
    </source>
</evidence>
<dbReference type="Pfam" id="PF20710">
    <property type="entry name" value="DUF6824"/>
    <property type="match status" value="1"/>
</dbReference>
<keyword evidence="1" id="KW-1133">Transmembrane helix</keyword>
<accession>A0AAD2G4B4</accession>